<dbReference type="InterPro" id="IPR029058">
    <property type="entry name" value="AB_hydrolase_fold"/>
</dbReference>
<dbReference type="Proteomes" id="UP000249794">
    <property type="component" value="Unassembled WGS sequence"/>
</dbReference>
<name>A0A2W4XGA1_9CYAN</name>
<accession>A0A2W4XGA1</accession>
<comment type="caution">
    <text evidence="1">The sequence shown here is derived from an EMBL/GenBank/DDBJ whole genome shotgun (WGS) entry which is preliminary data.</text>
</comment>
<dbReference type="SUPFAM" id="SSF53474">
    <property type="entry name" value="alpha/beta-Hydrolases"/>
    <property type="match status" value="1"/>
</dbReference>
<evidence type="ECO:0008006" key="3">
    <source>
        <dbReference type="Google" id="ProtNLM"/>
    </source>
</evidence>
<dbReference type="Gene3D" id="3.40.50.1820">
    <property type="entry name" value="alpha/beta hydrolase"/>
    <property type="match status" value="1"/>
</dbReference>
<reference evidence="1 2" key="2">
    <citation type="submission" date="2018-06" db="EMBL/GenBank/DDBJ databases">
        <title>Metagenomic assembly of (sub)arctic Cyanobacteria and their associated microbiome from non-axenic cultures.</title>
        <authorList>
            <person name="Baurain D."/>
        </authorList>
    </citation>
    <scope>NUCLEOTIDE SEQUENCE [LARGE SCALE GENOMIC DNA]</scope>
    <source>
        <strain evidence="1">ULC027bin1</strain>
    </source>
</reference>
<protein>
    <recommendedName>
        <fullName evidence="3">AB hydrolase-1 domain-containing protein</fullName>
    </recommendedName>
</protein>
<reference evidence="2" key="1">
    <citation type="submission" date="2018-04" db="EMBL/GenBank/DDBJ databases">
        <authorList>
            <person name="Cornet L."/>
        </authorList>
    </citation>
    <scope>NUCLEOTIDE SEQUENCE [LARGE SCALE GENOMIC DNA]</scope>
</reference>
<evidence type="ECO:0000313" key="2">
    <source>
        <dbReference type="Proteomes" id="UP000249794"/>
    </source>
</evidence>
<organism evidence="1 2">
    <name type="scientific">Phormidesmis priestleyi</name>
    <dbReference type="NCBI Taxonomy" id="268141"/>
    <lineage>
        <taxon>Bacteria</taxon>
        <taxon>Bacillati</taxon>
        <taxon>Cyanobacteriota</taxon>
        <taxon>Cyanophyceae</taxon>
        <taxon>Leptolyngbyales</taxon>
        <taxon>Leptolyngbyaceae</taxon>
        <taxon>Phormidesmis</taxon>
    </lineage>
</organism>
<proteinExistence type="predicted"/>
<dbReference type="EMBL" id="QBMP01000074">
    <property type="protein sequence ID" value="PZO56340.1"/>
    <property type="molecule type" value="Genomic_DNA"/>
</dbReference>
<evidence type="ECO:0000313" key="1">
    <source>
        <dbReference type="EMBL" id="PZO56340.1"/>
    </source>
</evidence>
<dbReference type="AlphaFoldDB" id="A0A2W4XGA1"/>
<sequence length="251" mass="28005">MTPESDKLWLSVSPHLKCFDQRLLSQLVKHTLIQRWEYSQTLDEPCSIDSVVESLHDYLSQGTSKIHLIGHGVSGIVGLLYARRHPEQVASLTLLSVGALPAVNWQAHYYALRQLLPCSREIILGQMTRLLFGQQSVSFTTALAQLLARDLDSNLTLHSLAHHTEISPGGVAVPLLVCTGAIDSIVCAQKQLLWYDWMKPTDRLWICPEGNHFFHFHHFKAAAEVVSGHWQASLSNTAQTLVPARLSQSQS</sequence>
<gene>
    <name evidence="1" type="ORF">DCF15_08940</name>
</gene>